<evidence type="ECO:0000313" key="2">
    <source>
        <dbReference type="Proteomes" id="UP000225889"/>
    </source>
</evidence>
<proteinExistence type="predicted"/>
<reference evidence="1 2" key="1">
    <citation type="submission" date="2017-10" db="EMBL/GenBank/DDBJ databases">
        <title>Resolving the taxonomy of Roseburia spp., Eubacterium rectale and Agathobacter spp. through phylogenomic analysis.</title>
        <authorList>
            <person name="Sheridan P.O."/>
            <person name="Walker A.W."/>
            <person name="Duncan S.H."/>
            <person name="Scott K.P."/>
            <person name="Toole P.W.O."/>
            <person name="Luis P."/>
            <person name="Flint H.J."/>
        </authorList>
    </citation>
    <scope>NUCLEOTIDE SEQUENCE [LARGE SCALE GENOMIC DNA]</scope>
    <source>
        <strain evidence="1 2">JK626</strain>
    </source>
</reference>
<comment type="caution">
    <text evidence="1">The sequence shown here is derived from an EMBL/GenBank/DDBJ whole genome shotgun (WGS) entry which is preliminary data.</text>
</comment>
<protein>
    <submittedName>
        <fullName evidence="1">Uncharacterized protein</fullName>
    </submittedName>
</protein>
<gene>
    <name evidence="1" type="ORF">CSX01_11755</name>
</gene>
<dbReference type="InterPro" id="IPR049918">
    <property type="entry name" value="HxsD-rel"/>
</dbReference>
<name>A0A2G3DTC6_9FIRM</name>
<dbReference type="AlphaFoldDB" id="A0A2G3DTC6"/>
<accession>A0A2G3DTC6</accession>
<organism evidence="1 2">
    <name type="scientific">Pseudobutyrivibrio ruminis</name>
    <dbReference type="NCBI Taxonomy" id="46206"/>
    <lineage>
        <taxon>Bacteria</taxon>
        <taxon>Bacillati</taxon>
        <taxon>Bacillota</taxon>
        <taxon>Clostridia</taxon>
        <taxon>Lachnospirales</taxon>
        <taxon>Lachnospiraceae</taxon>
        <taxon>Pseudobutyrivibrio</taxon>
    </lineage>
</organism>
<evidence type="ECO:0000313" key="1">
    <source>
        <dbReference type="EMBL" id="PHU34234.1"/>
    </source>
</evidence>
<reference evidence="1 2" key="2">
    <citation type="submission" date="2017-10" db="EMBL/GenBank/DDBJ databases">
        <authorList>
            <person name="Banno H."/>
            <person name="Chua N.-H."/>
        </authorList>
    </citation>
    <scope>NUCLEOTIDE SEQUENCE [LARGE SCALE GENOMIC DNA]</scope>
    <source>
        <strain evidence="1 2">JK626</strain>
    </source>
</reference>
<dbReference type="EMBL" id="PDYF01000031">
    <property type="protein sequence ID" value="PHU34234.1"/>
    <property type="molecule type" value="Genomic_DNA"/>
</dbReference>
<dbReference type="NCBIfam" id="NF038315">
    <property type="entry name" value="HxsD_rel"/>
    <property type="match status" value="1"/>
</dbReference>
<dbReference type="Proteomes" id="UP000225889">
    <property type="component" value="Unassembled WGS sequence"/>
</dbReference>
<dbReference type="RefSeq" id="WP_099392537.1">
    <property type="nucleotide sequence ID" value="NZ_PDYF01000031.1"/>
</dbReference>
<sequence length="74" mass="8497">MENRLRLNNNIYTEKNIEKAISAYSQLANISYKPEDDGIICEFNGCVNPLDITIMEFENYLIALTQRGLNNDLP</sequence>